<name>A0A7W6AG76_9HYPH</name>
<evidence type="ECO:0000313" key="2">
    <source>
        <dbReference type="EMBL" id="MBB3902725.1"/>
    </source>
</evidence>
<dbReference type="Proteomes" id="UP000517759">
    <property type="component" value="Unassembled WGS sequence"/>
</dbReference>
<dbReference type="RefSeq" id="WP_183504880.1">
    <property type="nucleotide sequence ID" value="NZ_BSPG01000001.1"/>
</dbReference>
<dbReference type="Proteomes" id="UP001156881">
    <property type="component" value="Unassembled WGS sequence"/>
</dbReference>
<protein>
    <recommendedName>
        <fullName evidence="5">ANTAR domain-containing protein</fullName>
    </recommendedName>
</protein>
<sequence length="82" mass="8503">MSRPGLSITACLNEISDRLNEAAAVAKAALVCAEAGAEREAIRIAMDLDVPLSEANMLHAAACLIGRIERTADTRGGPTPAE</sequence>
<evidence type="ECO:0008006" key="5">
    <source>
        <dbReference type="Google" id="ProtNLM"/>
    </source>
</evidence>
<organism evidence="2 3">
    <name type="scientific">Methylobacterium brachythecii</name>
    <dbReference type="NCBI Taxonomy" id="1176177"/>
    <lineage>
        <taxon>Bacteria</taxon>
        <taxon>Pseudomonadati</taxon>
        <taxon>Pseudomonadota</taxon>
        <taxon>Alphaproteobacteria</taxon>
        <taxon>Hyphomicrobiales</taxon>
        <taxon>Methylobacteriaceae</taxon>
        <taxon>Methylobacterium</taxon>
    </lineage>
</organism>
<evidence type="ECO:0000313" key="3">
    <source>
        <dbReference type="Proteomes" id="UP000517759"/>
    </source>
</evidence>
<dbReference type="AlphaFoldDB" id="A0A7W6AG76"/>
<reference evidence="2 3" key="3">
    <citation type="submission" date="2020-08" db="EMBL/GenBank/DDBJ databases">
        <title>Genomic Encyclopedia of Type Strains, Phase IV (KMG-IV): sequencing the most valuable type-strain genomes for metagenomic binning, comparative biology and taxonomic classification.</title>
        <authorList>
            <person name="Goeker M."/>
        </authorList>
    </citation>
    <scope>NUCLEOTIDE SEQUENCE [LARGE SCALE GENOMIC DNA]</scope>
    <source>
        <strain evidence="2 3">DSM 24105</strain>
    </source>
</reference>
<reference evidence="1" key="4">
    <citation type="submission" date="2023-01" db="EMBL/GenBank/DDBJ databases">
        <title>Draft genome sequence of Methylobacterium brachythecii strain NBRC 107710.</title>
        <authorList>
            <person name="Sun Q."/>
            <person name="Mori K."/>
        </authorList>
    </citation>
    <scope>NUCLEOTIDE SEQUENCE</scope>
    <source>
        <strain evidence="1">NBRC 107710</strain>
    </source>
</reference>
<evidence type="ECO:0000313" key="1">
    <source>
        <dbReference type="EMBL" id="GLS42569.1"/>
    </source>
</evidence>
<evidence type="ECO:0000313" key="4">
    <source>
        <dbReference type="Proteomes" id="UP001156881"/>
    </source>
</evidence>
<dbReference type="EMBL" id="BSPG01000001">
    <property type="protein sequence ID" value="GLS42569.1"/>
    <property type="molecule type" value="Genomic_DNA"/>
</dbReference>
<keyword evidence="4" id="KW-1185">Reference proteome</keyword>
<accession>A0A7W6AG76</accession>
<reference evidence="4" key="2">
    <citation type="journal article" date="2019" name="Int. J. Syst. Evol. Microbiol.">
        <title>The Global Catalogue of Microorganisms (GCM) 10K type strain sequencing project: providing services to taxonomists for standard genome sequencing and annotation.</title>
        <authorList>
            <consortium name="The Broad Institute Genomics Platform"/>
            <consortium name="The Broad Institute Genome Sequencing Center for Infectious Disease"/>
            <person name="Wu L."/>
            <person name="Ma J."/>
        </authorList>
    </citation>
    <scope>NUCLEOTIDE SEQUENCE [LARGE SCALE GENOMIC DNA]</scope>
    <source>
        <strain evidence="4">NBRC 107710</strain>
    </source>
</reference>
<dbReference type="EMBL" id="JACIDN010000003">
    <property type="protein sequence ID" value="MBB3902725.1"/>
    <property type="molecule type" value="Genomic_DNA"/>
</dbReference>
<comment type="caution">
    <text evidence="2">The sequence shown here is derived from an EMBL/GenBank/DDBJ whole genome shotgun (WGS) entry which is preliminary data.</text>
</comment>
<proteinExistence type="predicted"/>
<gene>
    <name evidence="1" type="ORF">GCM10007884_05540</name>
    <name evidence="2" type="ORF">GGR33_002220</name>
</gene>
<reference evidence="1" key="1">
    <citation type="journal article" date="2014" name="Int. J. Syst. Evol. Microbiol.">
        <title>Complete genome of a new Firmicutes species belonging to the dominant human colonic microbiota ('Ruminococcus bicirculans') reveals two chromosomes and a selective capacity to utilize plant glucans.</title>
        <authorList>
            <consortium name="NISC Comparative Sequencing Program"/>
            <person name="Wegmann U."/>
            <person name="Louis P."/>
            <person name="Goesmann A."/>
            <person name="Henrissat B."/>
            <person name="Duncan S.H."/>
            <person name="Flint H.J."/>
        </authorList>
    </citation>
    <scope>NUCLEOTIDE SEQUENCE</scope>
    <source>
        <strain evidence="1">NBRC 107710</strain>
    </source>
</reference>